<gene>
    <name evidence="2 3 4 5" type="primary">LOC106457049</name>
</gene>
<proteinExistence type="predicted"/>
<protein>
    <submittedName>
        <fullName evidence="2 3">Uncharacterized protein LOC106457049 isoform X1</fullName>
    </submittedName>
</protein>
<accession>A0ABM1S4K9</accession>
<dbReference type="RefSeq" id="XP_022238564.1">
    <property type="nucleotide sequence ID" value="XM_022382856.1"/>
</dbReference>
<dbReference type="RefSeq" id="XP_022238563.1">
    <property type="nucleotide sequence ID" value="XM_022382855.1"/>
</dbReference>
<dbReference type="Proteomes" id="UP000694941">
    <property type="component" value="Unplaced"/>
</dbReference>
<organism evidence="1 3">
    <name type="scientific">Limulus polyphemus</name>
    <name type="common">Atlantic horseshoe crab</name>
    <dbReference type="NCBI Taxonomy" id="6850"/>
    <lineage>
        <taxon>Eukaryota</taxon>
        <taxon>Metazoa</taxon>
        <taxon>Ecdysozoa</taxon>
        <taxon>Arthropoda</taxon>
        <taxon>Chelicerata</taxon>
        <taxon>Merostomata</taxon>
        <taxon>Xiphosura</taxon>
        <taxon>Limulidae</taxon>
        <taxon>Limulus</taxon>
    </lineage>
</organism>
<keyword evidence="1" id="KW-1185">Reference proteome</keyword>
<dbReference type="GeneID" id="106457049"/>
<dbReference type="RefSeq" id="XP_022238566.1">
    <property type="nucleotide sequence ID" value="XM_022382858.1"/>
</dbReference>
<evidence type="ECO:0000313" key="4">
    <source>
        <dbReference type="RefSeq" id="XP_022238566.1"/>
    </source>
</evidence>
<evidence type="ECO:0000313" key="1">
    <source>
        <dbReference type="Proteomes" id="UP000694941"/>
    </source>
</evidence>
<evidence type="ECO:0000313" key="2">
    <source>
        <dbReference type="RefSeq" id="XP_022238563.1"/>
    </source>
</evidence>
<dbReference type="RefSeq" id="XP_022238567.1">
    <property type="nucleotide sequence ID" value="XM_022382859.1"/>
</dbReference>
<reference evidence="2 3" key="1">
    <citation type="submission" date="2025-05" db="UniProtKB">
        <authorList>
            <consortium name="RefSeq"/>
        </authorList>
    </citation>
    <scope>IDENTIFICATION</scope>
    <source>
        <tissue evidence="2 3">Muscle</tissue>
    </source>
</reference>
<sequence>MDSKKFEEGLKHEVQRLKQQNEKLMELLTKCKVVLQLMKSRTHALVKENKSLLKLVELKTKELKDFQSACLEESTKYQNVRYLGLENSGKCTDSSNGKTNTNFPYQFDEGTCCQVCKNPLGIPGKCTIVSS</sequence>
<evidence type="ECO:0000313" key="3">
    <source>
        <dbReference type="RefSeq" id="XP_022238564.1"/>
    </source>
</evidence>
<name>A0ABM1S4K9_LIMPO</name>
<evidence type="ECO:0000313" key="5">
    <source>
        <dbReference type="RefSeq" id="XP_022238567.1"/>
    </source>
</evidence>